<feature type="signal peptide" evidence="1">
    <location>
        <begin position="1"/>
        <end position="18"/>
    </location>
</feature>
<evidence type="ECO:0000256" key="1">
    <source>
        <dbReference type="SAM" id="SignalP"/>
    </source>
</evidence>
<accession>A0A136PV20</accession>
<evidence type="ECO:0000313" key="2">
    <source>
        <dbReference type="EMBL" id="KXK62299.1"/>
    </source>
</evidence>
<evidence type="ECO:0000313" key="3">
    <source>
        <dbReference type="Proteomes" id="UP000070620"/>
    </source>
</evidence>
<dbReference type="Proteomes" id="UP000070620">
    <property type="component" value="Unassembled WGS sequence"/>
</dbReference>
<dbReference type="InterPro" id="IPR036116">
    <property type="entry name" value="FN3_sf"/>
</dbReference>
<dbReference type="SUPFAM" id="SSF49265">
    <property type="entry name" value="Fibronectin type III"/>
    <property type="match status" value="1"/>
</dbReference>
<comment type="caution">
    <text evidence="2">The sequence shown here is derived from an EMBL/GenBank/DDBJ whole genome shotgun (WGS) entry which is preliminary data.</text>
</comment>
<sequence>MLVAATVTLAGWAGVATAAPTSPAASPTPTPTVACPPVLPVVANVSGSTATSLSIGYSVMLGPPCGYELPITVSLYASAQDAAQWQNPVAQAVSGPDRFGTVTVEGLTPDTAYWFRVQDADGHRDPYLVGGPGRTTP</sequence>
<dbReference type="InterPro" id="IPR013783">
    <property type="entry name" value="Ig-like_fold"/>
</dbReference>
<keyword evidence="3" id="KW-1185">Reference proteome</keyword>
<organism evidence="2 3">
    <name type="scientific">Micromonospora rosaria</name>
    <dbReference type="NCBI Taxonomy" id="47874"/>
    <lineage>
        <taxon>Bacteria</taxon>
        <taxon>Bacillati</taxon>
        <taxon>Actinomycetota</taxon>
        <taxon>Actinomycetes</taxon>
        <taxon>Micromonosporales</taxon>
        <taxon>Micromonosporaceae</taxon>
        <taxon>Micromonospora</taxon>
    </lineage>
</organism>
<proteinExistence type="predicted"/>
<reference evidence="2 3" key="1">
    <citation type="submission" date="2016-01" db="EMBL/GenBank/DDBJ databases">
        <title>Whole genome sequence and analysis of Micromonospora rosaria DSM 803, which can produce antibacterial substance rosamicin.</title>
        <authorList>
            <person name="Yang H."/>
            <person name="He X."/>
            <person name="Zhu D."/>
        </authorList>
    </citation>
    <scope>NUCLEOTIDE SEQUENCE [LARGE SCALE GENOMIC DNA]</scope>
    <source>
        <strain evidence="2 3">DSM 803</strain>
    </source>
</reference>
<dbReference type="Gene3D" id="2.60.40.10">
    <property type="entry name" value="Immunoglobulins"/>
    <property type="match status" value="1"/>
</dbReference>
<name>A0A136PV20_9ACTN</name>
<dbReference type="EMBL" id="LRQV01000022">
    <property type="protein sequence ID" value="KXK62299.1"/>
    <property type="molecule type" value="Genomic_DNA"/>
</dbReference>
<dbReference type="AlphaFoldDB" id="A0A136PV20"/>
<gene>
    <name evidence="2" type="ORF">AWW66_09175</name>
</gene>
<feature type="chain" id="PRO_5007478434" description="Fibronectin type-III domain-containing protein" evidence="1">
    <location>
        <begin position="19"/>
        <end position="137"/>
    </location>
</feature>
<protein>
    <recommendedName>
        <fullName evidence="4">Fibronectin type-III domain-containing protein</fullName>
    </recommendedName>
</protein>
<evidence type="ECO:0008006" key="4">
    <source>
        <dbReference type="Google" id="ProtNLM"/>
    </source>
</evidence>
<dbReference type="GO" id="GO:0005975">
    <property type="term" value="P:carbohydrate metabolic process"/>
    <property type="evidence" value="ECO:0007669"/>
    <property type="project" value="UniProtKB-ARBA"/>
</dbReference>
<keyword evidence="1" id="KW-0732">Signal</keyword>